<keyword evidence="2" id="KW-1185">Reference proteome</keyword>
<gene>
    <name evidence="1" type="ORF">HNQ50_000312</name>
</gene>
<sequence length="123" mass="13222">MTTPQIQIGAESQGAAAAMAPEMLTVTDSAGRQIVLKKPGVLAQYRAVEAMGASAENRVYMQMVLPIFYVQMIDGLPVATPSTKPQIEALIQRLDEHGLAAVIDGMAQMQPKSEDEHKDAVKD</sequence>
<organism evidence="1 2">
    <name type="scientific">Silvimonas terrae</name>
    <dbReference type="NCBI Taxonomy" id="300266"/>
    <lineage>
        <taxon>Bacteria</taxon>
        <taxon>Pseudomonadati</taxon>
        <taxon>Pseudomonadota</taxon>
        <taxon>Betaproteobacteria</taxon>
        <taxon>Neisseriales</taxon>
        <taxon>Chitinibacteraceae</taxon>
        <taxon>Silvimonas</taxon>
    </lineage>
</organism>
<reference evidence="1 2" key="1">
    <citation type="submission" date="2020-08" db="EMBL/GenBank/DDBJ databases">
        <title>Genomic Encyclopedia of Type Strains, Phase IV (KMG-IV): sequencing the most valuable type-strain genomes for metagenomic binning, comparative biology and taxonomic classification.</title>
        <authorList>
            <person name="Goeker M."/>
        </authorList>
    </citation>
    <scope>NUCLEOTIDE SEQUENCE [LARGE SCALE GENOMIC DNA]</scope>
    <source>
        <strain evidence="1 2">DSM 18233</strain>
    </source>
</reference>
<proteinExistence type="predicted"/>
<dbReference type="AlphaFoldDB" id="A0A840RB89"/>
<dbReference type="EMBL" id="JACHHN010000001">
    <property type="protein sequence ID" value="MBB5189602.1"/>
    <property type="molecule type" value="Genomic_DNA"/>
</dbReference>
<protein>
    <recommendedName>
        <fullName evidence="3">Tail assembly chaperone</fullName>
    </recommendedName>
</protein>
<evidence type="ECO:0000313" key="2">
    <source>
        <dbReference type="Proteomes" id="UP000543030"/>
    </source>
</evidence>
<evidence type="ECO:0008006" key="3">
    <source>
        <dbReference type="Google" id="ProtNLM"/>
    </source>
</evidence>
<accession>A0A840RB89</accession>
<dbReference type="Proteomes" id="UP000543030">
    <property type="component" value="Unassembled WGS sequence"/>
</dbReference>
<name>A0A840RB89_9NEIS</name>
<dbReference type="RefSeq" id="WP_184096852.1">
    <property type="nucleotide sequence ID" value="NZ_JACHHN010000001.1"/>
</dbReference>
<evidence type="ECO:0000313" key="1">
    <source>
        <dbReference type="EMBL" id="MBB5189602.1"/>
    </source>
</evidence>
<comment type="caution">
    <text evidence="1">The sequence shown here is derived from an EMBL/GenBank/DDBJ whole genome shotgun (WGS) entry which is preliminary data.</text>
</comment>